<dbReference type="FunFam" id="3.40.50.80:FF:000005">
    <property type="entry name" value="NADH-cytochrome b5 reductase"/>
    <property type="match status" value="1"/>
</dbReference>
<dbReference type="Proteomes" id="UP000093561">
    <property type="component" value="Unassembled WGS sequence"/>
</dbReference>
<feature type="transmembrane region" description="Helical" evidence="14">
    <location>
        <begin position="12"/>
        <end position="31"/>
    </location>
</feature>
<keyword evidence="7 13" id="KW-0560">Oxidoreductase</keyword>
<evidence type="ECO:0000313" key="16">
    <source>
        <dbReference type="Proteomes" id="UP000093561"/>
    </source>
</evidence>
<dbReference type="AlphaFoldDB" id="A0A1I8EYI3"/>
<evidence type="ECO:0000256" key="8">
    <source>
        <dbReference type="ARBA" id="ARBA00023011"/>
    </source>
</evidence>
<dbReference type="STRING" id="6293.A0A1I8EYI3"/>
<evidence type="ECO:0000256" key="11">
    <source>
        <dbReference type="ARBA" id="ARBA00023221"/>
    </source>
</evidence>
<evidence type="ECO:0000256" key="10">
    <source>
        <dbReference type="ARBA" id="ARBA00023166"/>
    </source>
</evidence>
<feature type="binding site" evidence="12">
    <location>
        <position position="205"/>
    </location>
    <ligand>
        <name>FAD</name>
        <dbReference type="ChEBI" id="CHEBI:57692"/>
    </ligand>
</feature>
<keyword evidence="6" id="KW-0443">Lipid metabolism</keyword>
<feature type="binding site" evidence="12">
    <location>
        <position position="146"/>
    </location>
    <ligand>
        <name>FAD</name>
        <dbReference type="ChEBI" id="CHEBI:57692"/>
    </ligand>
</feature>
<dbReference type="Pfam" id="PF00175">
    <property type="entry name" value="NAD_binding_1"/>
    <property type="match status" value="1"/>
</dbReference>
<dbReference type="InterPro" id="IPR017927">
    <property type="entry name" value="FAD-bd_FR_type"/>
</dbReference>
<dbReference type="PRINTS" id="PR00371">
    <property type="entry name" value="FPNCR"/>
</dbReference>
<evidence type="ECO:0000256" key="7">
    <source>
        <dbReference type="ARBA" id="ARBA00023002"/>
    </source>
</evidence>
<dbReference type="WBParaSite" id="mrna-Wban_05747">
    <property type="protein sequence ID" value="mrna-Wban_05747"/>
    <property type="gene ID" value="Wban_05747"/>
</dbReference>
<feature type="binding site" evidence="12">
    <location>
        <position position="131"/>
    </location>
    <ligand>
        <name>FAD</name>
        <dbReference type="ChEBI" id="CHEBI:57692"/>
    </ligand>
</feature>
<sequence length="321" mass="35779">MVSNYEGAVTNVALITASVILASSLVLYHFLYRRSGGLHCKLCPLFGITRKKLITLVDSEATYPLALMQKEIVNHDTRRFRFKLPTDEHILGLPVGQHIHLSAKINEKLVVRPYTPISSDDDKGYVDLMVKIYFNNVHPKFPDGGKMTQYLEKMKIGETINFRGPSGLIVYEGNGSFAVKSTKKAEPKSHVYKNIGMIAGGSGITPMLQIISAIMKDPDDCTKVSLIFANKDESDILLRDELDRLAAEHSEKFRVWYTIDQAKPGWIYSTGFVNAEMIQKHLPGPGSGTVILMCGPPPMIKFACTPNLDKLGYPESDRLIF</sequence>
<feature type="binding site" evidence="12">
    <location>
        <position position="113"/>
    </location>
    <ligand>
        <name>FAD</name>
        <dbReference type="ChEBI" id="CHEBI:57692"/>
    </ligand>
</feature>
<accession>A0A1I8EYI3</accession>
<feature type="binding site" evidence="12">
    <location>
        <position position="112"/>
    </location>
    <ligand>
        <name>FAD</name>
        <dbReference type="ChEBI" id="CHEBI:57692"/>
    </ligand>
</feature>
<dbReference type="CDD" id="cd06183">
    <property type="entry name" value="cyt_b5_reduct_like"/>
    <property type="match status" value="1"/>
</dbReference>
<evidence type="ECO:0000256" key="3">
    <source>
        <dbReference type="ARBA" id="ARBA00022516"/>
    </source>
</evidence>
<dbReference type="Gene3D" id="2.40.30.10">
    <property type="entry name" value="Translation factors"/>
    <property type="match status" value="1"/>
</dbReference>
<keyword evidence="4 12" id="KW-0285">Flavoprotein</keyword>
<evidence type="ECO:0000259" key="15">
    <source>
        <dbReference type="PROSITE" id="PS51384"/>
    </source>
</evidence>
<dbReference type="SUPFAM" id="SSF52343">
    <property type="entry name" value="Ferredoxin reductase-like, C-terminal NADP-linked domain"/>
    <property type="match status" value="1"/>
</dbReference>
<name>A0A1I8EYI3_WUCBA</name>
<dbReference type="EC" id="1.6.2.2" evidence="13"/>
<dbReference type="GO" id="GO:0005739">
    <property type="term" value="C:mitochondrion"/>
    <property type="evidence" value="ECO:0007669"/>
    <property type="project" value="TreeGrafter"/>
</dbReference>
<reference evidence="17" key="3">
    <citation type="submission" date="2016-11" db="UniProtKB">
        <authorList>
            <consortium name="WormBaseParasite"/>
        </authorList>
    </citation>
    <scope>IDENTIFICATION</scope>
    <source>
        <strain evidence="17 18">pt0022</strain>
    </source>
</reference>
<evidence type="ECO:0000256" key="9">
    <source>
        <dbReference type="ARBA" id="ARBA00023027"/>
    </source>
</evidence>
<keyword evidence="5 12" id="KW-0274">FAD</keyword>
<proteinExistence type="inferred from homology"/>
<dbReference type="InterPro" id="IPR001709">
    <property type="entry name" value="Flavoprot_Pyr_Nucl_cyt_Rdtase"/>
</dbReference>
<keyword evidence="14" id="KW-1133">Transmembrane helix</keyword>
<dbReference type="PRINTS" id="PR00406">
    <property type="entry name" value="CYTB5RDTASE"/>
</dbReference>
<organism evidence="17">
    <name type="scientific">Wuchereria bancrofti</name>
    <dbReference type="NCBI Taxonomy" id="6293"/>
    <lineage>
        <taxon>Eukaryota</taxon>
        <taxon>Metazoa</taxon>
        <taxon>Ecdysozoa</taxon>
        <taxon>Nematoda</taxon>
        <taxon>Chromadorea</taxon>
        <taxon>Rhabditida</taxon>
        <taxon>Spirurina</taxon>
        <taxon>Spiruromorpha</taxon>
        <taxon>Filarioidea</taxon>
        <taxon>Onchocercidae</taxon>
        <taxon>Wuchereria</taxon>
    </lineage>
</organism>
<dbReference type="InterPro" id="IPR017938">
    <property type="entry name" value="Riboflavin_synthase-like_b-brl"/>
</dbReference>
<evidence type="ECO:0000313" key="18">
    <source>
        <dbReference type="WBParaSite" id="mrna-Wban_05747"/>
    </source>
</evidence>
<dbReference type="SUPFAM" id="SSF63380">
    <property type="entry name" value="Riboflavin synthase domain-like"/>
    <property type="match status" value="1"/>
</dbReference>
<keyword evidence="6" id="KW-0752">Steroid biosynthesis</keyword>
<dbReference type="FunFam" id="2.40.30.10:FF:000021">
    <property type="entry name" value="NADH-cytochrome b5 reductase"/>
    <property type="match status" value="1"/>
</dbReference>
<evidence type="ECO:0000256" key="5">
    <source>
        <dbReference type="ARBA" id="ARBA00022827"/>
    </source>
</evidence>
<evidence type="ECO:0000256" key="13">
    <source>
        <dbReference type="RuleBase" id="RU361226"/>
    </source>
</evidence>
<dbReference type="GO" id="GO:0071949">
    <property type="term" value="F:FAD binding"/>
    <property type="evidence" value="ECO:0007669"/>
    <property type="project" value="TreeGrafter"/>
</dbReference>
<reference evidence="16" key="2">
    <citation type="journal article" date="2016" name="Mol. Ecol.">
        <title>Population genomics of the filarial nematode parasite Wuchereria bancrofti from mosquitoes.</title>
        <authorList>
            <person name="Small S.T."/>
            <person name="Reimer L.J."/>
            <person name="Tisch D.J."/>
            <person name="King C.L."/>
            <person name="Christensen B.M."/>
            <person name="Siba P.M."/>
            <person name="Kazura J.W."/>
            <person name="Serre D."/>
            <person name="Zimmerman P.A."/>
        </authorList>
    </citation>
    <scope>NUCLEOTIDE SEQUENCE</scope>
    <source>
        <strain evidence="16">pt0022</strain>
    </source>
</reference>
<evidence type="ECO:0000256" key="2">
    <source>
        <dbReference type="ARBA" id="ARBA00006105"/>
    </source>
</evidence>
<feature type="binding site" evidence="12">
    <location>
        <position position="114"/>
    </location>
    <ligand>
        <name>FAD</name>
        <dbReference type="ChEBI" id="CHEBI:57692"/>
    </ligand>
</feature>
<dbReference type="InterPro" id="IPR001834">
    <property type="entry name" value="CBR-like"/>
</dbReference>
<dbReference type="PANTHER" id="PTHR19370">
    <property type="entry name" value="NADH-CYTOCHROME B5 REDUCTASE"/>
    <property type="match status" value="1"/>
</dbReference>
<feature type="binding site" evidence="12">
    <location>
        <position position="134"/>
    </location>
    <ligand>
        <name>FAD</name>
        <dbReference type="ChEBI" id="CHEBI:57692"/>
    </ligand>
</feature>
<feature type="binding site" evidence="12">
    <location>
        <position position="147"/>
    </location>
    <ligand>
        <name>FAD</name>
        <dbReference type="ChEBI" id="CHEBI:57692"/>
    </ligand>
</feature>
<dbReference type="PROSITE" id="PS51384">
    <property type="entry name" value="FAD_FR"/>
    <property type="match status" value="1"/>
</dbReference>
<evidence type="ECO:0000256" key="1">
    <source>
        <dbReference type="ARBA" id="ARBA00001974"/>
    </source>
</evidence>
<protein>
    <recommendedName>
        <fullName evidence="13">NADH-cytochrome b5 reductase</fullName>
        <ecNumber evidence="13">1.6.2.2</ecNumber>
    </recommendedName>
</protein>
<evidence type="ECO:0000256" key="12">
    <source>
        <dbReference type="PIRSR" id="PIRSR601834-1"/>
    </source>
</evidence>
<dbReference type="Gene3D" id="3.40.50.80">
    <property type="entry name" value="Nucleotide-binding domain of ferredoxin-NADP reductase (FNR) module"/>
    <property type="match status" value="1"/>
</dbReference>
<dbReference type="GO" id="GO:0090524">
    <property type="term" value="F:cytochrome-b5 reductase activity, acting on NADH"/>
    <property type="evidence" value="ECO:0007669"/>
    <property type="project" value="UniProtKB-EC"/>
</dbReference>
<keyword evidence="14" id="KW-0812">Transmembrane</keyword>
<comment type="catalytic activity">
    <reaction evidence="13">
        <text>2 Fe(III)-[cytochrome b5] + NADH = 2 Fe(II)-[cytochrome b5] + NAD(+) + H(+)</text>
        <dbReference type="Rhea" id="RHEA:46680"/>
        <dbReference type="Rhea" id="RHEA-COMP:10438"/>
        <dbReference type="Rhea" id="RHEA-COMP:10439"/>
        <dbReference type="ChEBI" id="CHEBI:15378"/>
        <dbReference type="ChEBI" id="CHEBI:29033"/>
        <dbReference type="ChEBI" id="CHEBI:29034"/>
        <dbReference type="ChEBI" id="CHEBI:57540"/>
        <dbReference type="ChEBI" id="CHEBI:57945"/>
        <dbReference type="EC" id="1.6.2.2"/>
    </reaction>
</comment>
<dbReference type="WBParaSite" id="maker-PairedContig_724-snap-gene-1.11-mRNA-1">
    <property type="protein sequence ID" value="maker-PairedContig_724-snap-gene-1.11-mRNA-1"/>
    <property type="gene ID" value="maker-PairedContig_724-snap-gene-1.11"/>
</dbReference>
<keyword evidence="8" id="KW-0756">Sterol biosynthesis</keyword>
<evidence type="ECO:0000256" key="4">
    <source>
        <dbReference type="ARBA" id="ARBA00022630"/>
    </source>
</evidence>
<evidence type="ECO:0000256" key="6">
    <source>
        <dbReference type="ARBA" id="ARBA00022955"/>
    </source>
</evidence>
<evidence type="ECO:0000313" key="17">
    <source>
        <dbReference type="WBParaSite" id="maker-PairedContig_724-snap-gene-1.11-mRNA-1"/>
    </source>
</evidence>
<keyword evidence="3" id="KW-0444">Lipid biosynthesis</keyword>
<dbReference type="Pfam" id="PF00970">
    <property type="entry name" value="FAD_binding_6"/>
    <property type="match status" value="1"/>
</dbReference>
<comment type="similarity">
    <text evidence="2 13">Belongs to the flavoprotein pyridine nucleotide cytochrome reductase family.</text>
</comment>
<keyword evidence="11" id="KW-0753">Steroid metabolism</keyword>
<keyword evidence="9 13" id="KW-0520">NAD</keyword>
<dbReference type="PANTHER" id="PTHR19370:SF185">
    <property type="entry name" value="NADH-CYTOCHROME B5 REDUCTASE"/>
    <property type="match status" value="1"/>
</dbReference>
<dbReference type="GO" id="GO:0016126">
    <property type="term" value="P:sterol biosynthetic process"/>
    <property type="evidence" value="ECO:0007669"/>
    <property type="project" value="UniProtKB-KW"/>
</dbReference>
<reference evidence="16" key="1">
    <citation type="submission" date="2015-03" db="EMBL/GenBank/DDBJ databases">
        <title>Wuchereria bancrofti Genome Sequencing Papua New Guinea Strain.</title>
        <authorList>
            <person name="Small S.T."/>
            <person name="Serre D."/>
            <person name="Zimmerman P.A."/>
        </authorList>
    </citation>
    <scope>NUCLEOTIDE SEQUENCE [LARGE SCALE GENOMIC DNA]</scope>
    <source>
        <strain evidence="16">pt0022</strain>
    </source>
</reference>
<dbReference type="InterPro" id="IPR039261">
    <property type="entry name" value="FNR_nucleotide-bd"/>
</dbReference>
<feature type="domain" description="FAD-binding FR-type" evidence="15">
    <location>
        <begin position="60"/>
        <end position="172"/>
    </location>
</feature>
<keyword evidence="10" id="KW-1207">Sterol metabolism</keyword>
<comment type="cofactor">
    <cofactor evidence="1 12 13">
        <name>FAD</name>
        <dbReference type="ChEBI" id="CHEBI:57692"/>
    </cofactor>
</comment>
<dbReference type="InterPro" id="IPR008333">
    <property type="entry name" value="Cbr1-like_FAD-bd_dom"/>
</dbReference>
<dbReference type="InterPro" id="IPR001433">
    <property type="entry name" value="OxRdtase_FAD/NAD-bd"/>
</dbReference>
<keyword evidence="14" id="KW-0472">Membrane</keyword>
<evidence type="ECO:0000256" key="14">
    <source>
        <dbReference type="SAM" id="Phobius"/>
    </source>
</evidence>